<feature type="region of interest" description="Disordered" evidence="1">
    <location>
        <begin position="1"/>
        <end position="23"/>
    </location>
</feature>
<gene>
    <name evidence="2" type="ORF">HO173_006619</name>
</gene>
<name>A0A8H6FVE3_9LECA</name>
<keyword evidence="3" id="KW-1185">Reference proteome</keyword>
<evidence type="ECO:0000256" key="1">
    <source>
        <dbReference type="SAM" id="MobiDB-lite"/>
    </source>
</evidence>
<comment type="caution">
    <text evidence="2">The sequence shown here is derived from an EMBL/GenBank/DDBJ whole genome shotgun (WGS) entry which is preliminary data.</text>
</comment>
<evidence type="ECO:0000313" key="3">
    <source>
        <dbReference type="Proteomes" id="UP000578531"/>
    </source>
</evidence>
<reference evidence="2 3" key="1">
    <citation type="journal article" date="2020" name="Genomics">
        <title>Complete, high-quality genomes from long-read metagenomic sequencing of two wolf lichen thalli reveals enigmatic genome architecture.</title>
        <authorList>
            <person name="McKenzie S.K."/>
            <person name="Walston R.F."/>
            <person name="Allen J.L."/>
        </authorList>
    </citation>
    <scope>NUCLEOTIDE SEQUENCE [LARGE SCALE GENOMIC DNA]</scope>
    <source>
        <strain evidence="2">WasteWater2</strain>
    </source>
</reference>
<accession>A0A8H6FVE3</accession>
<evidence type="ECO:0000313" key="2">
    <source>
        <dbReference type="EMBL" id="KAF6235423.1"/>
    </source>
</evidence>
<organism evidence="2 3">
    <name type="scientific">Letharia columbiana</name>
    <dbReference type="NCBI Taxonomy" id="112416"/>
    <lineage>
        <taxon>Eukaryota</taxon>
        <taxon>Fungi</taxon>
        <taxon>Dikarya</taxon>
        <taxon>Ascomycota</taxon>
        <taxon>Pezizomycotina</taxon>
        <taxon>Lecanoromycetes</taxon>
        <taxon>OSLEUM clade</taxon>
        <taxon>Lecanoromycetidae</taxon>
        <taxon>Lecanorales</taxon>
        <taxon>Lecanorineae</taxon>
        <taxon>Parmeliaceae</taxon>
        <taxon>Letharia</taxon>
    </lineage>
</organism>
<sequence>MNPSIKNIPEIHRSSDSSNAPDGSTSSIVFFGLHLFVDSYKSFLLCDESTSKTLTFPGVTDKIRCMRLCCLNQMGARKTDKHLVL</sequence>
<dbReference type="Proteomes" id="UP000578531">
    <property type="component" value="Unassembled WGS sequence"/>
</dbReference>
<proteinExistence type="predicted"/>
<dbReference type="AlphaFoldDB" id="A0A8H6FVE3"/>
<dbReference type="EMBL" id="JACCJC010000025">
    <property type="protein sequence ID" value="KAF6235423.1"/>
    <property type="molecule type" value="Genomic_DNA"/>
</dbReference>
<dbReference type="RefSeq" id="XP_037164794.1">
    <property type="nucleotide sequence ID" value="XM_037308528.1"/>
</dbReference>
<protein>
    <submittedName>
        <fullName evidence="2">Uncharacterized protein</fullName>
    </submittedName>
</protein>
<dbReference type="GeneID" id="59288280"/>